<evidence type="ECO:0000256" key="5">
    <source>
        <dbReference type="SAM" id="MobiDB-lite"/>
    </source>
</evidence>
<evidence type="ECO:0000256" key="2">
    <source>
        <dbReference type="ARBA" id="ARBA00022723"/>
    </source>
</evidence>
<evidence type="ECO:0000256" key="4">
    <source>
        <dbReference type="ARBA" id="ARBA00022842"/>
    </source>
</evidence>
<evidence type="ECO:0000256" key="1">
    <source>
        <dbReference type="ARBA" id="ARBA00001946"/>
    </source>
</evidence>
<reference evidence="7 8" key="1">
    <citation type="submission" date="2023-01" db="EMBL/GenBank/DDBJ databases">
        <title>Analysis of 21 Apiospora genomes using comparative genomics revels a genus with tremendous synthesis potential of carbohydrate active enzymes and secondary metabolites.</title>
        <authorList>
            <person name="Sorensen T."/>
        </authorList>
    </citation>
    <scope>NUCLEOTIDE SEQUENCE [LARGE SCALE GENOMIC DNA]</scope>
    <source>
        <strain evidence="7 8">CBS 20057</strain>
    </source>
</reference>
<comment type="caution">
    <text evidence="7">The sequence shown here is derived from an EMBL/GenBank/DDBJ whole genome shotgun (WGS) entry which is preliminary data.</text>
</comment>
<comment type="cofactor">
    <cofactor evidence="1">
        <name>Mg(2+)</name>
        <dbReference type="ChEBI" id="CHEBI:18420"/>
    </cofactor>
</comment>
<dbReference type="InterPro" id="IPR050241">
    <property type="entry name" value="NAD-cap_RNA_hydrolase_NudC"/>
</dbReference>
<gene>
    <name evidence="7" type="ORF">PG991_011793</name>
</gene>
<accession>A0ABR1RGD8</accession>
<feature type="region of interest" description="Disordered" evidence="5">
    <location>
        <begin position="49"/>
        <end position="127"/>
    </location>
</feature>
<dbReference type="PANTHER" id="PTHR42904">
    <property type="entry name" value="NUDIX HYDROLASE, NUDC SUBFAMILY"/>
    <property type="match status" value="1"/>
</dbReference>
<protein>
    <recommendedName>
        <fullName evidence="6">Nudix hydrolase domain-containing protein</fullName>
    </recommendedName>
</protein>
<dbReference type="PROSITE" id="PS51462">
    <property type="entry name" value="NUDIX"/>
    <property type="match status" value="1"/>
</dbReference>
<proteinExistence type="predicted"/>
<name>A0ABR1RGD8_9PEZI</name>
<dbReference type="Gene3D" id="3.90.79.10">
    <property type="entry name" value="Nucleoside Triphosphate Pyrophosphohydrolase"/>
    <property type="match status" value="1"/>
</dbReference>
<feature type="domain" description="Nudix hydrolase" evidence="6">
    <location>
        <begin position="155"/>
        <end position="322"/>
    </location>
</feature>
<keyword evidence="4" id="KW-0460">Magnesium</keyword>
<feature type="region of interest" description="Disordered" evidence="5">
    <location>
        <begin position="146"/>
        <end position="168"/>
    </location>
</feature>
<evidence type="ECO:0000256" key="3">
    <source>
        <dbReference type="ARBA" id="ARBA00022801"/>
    </source>
</evidence>
<keyword evidence="2" id="KW-0479">Metal-binding</keyword>
<keyword evidence="8" id="KW-1185">Reference proteome</keyword>
<dbReference type="SUPFAM" id="SSF55811">
    <property type="entry name" value="Nudix"/>
    <property type="match status" value="1"/>
</dbReference>
<dbReference type="Pfam" id="PF00293">
    <property type="entry name" value="NUDIX"/>
    <property type="match status" value="1"/>
</dbReference>
<evidence type="ECO:0000259" key="6">
    <source>
        <dbReference type="PROSITE" id="PS51462"/>
    </source>
</evidence>
<feature type="compositionally biased region" description="Polar residues" evidence="5">
    <location>
        <begin position="149"/>
        <end position="166"/>
    </location>
</feature>
<feature type="compositionally biased region" description="Low complexity" evidence="5">
    <location>
        <begin position="75"/>
        <end position="95"/>
    </location>
</feature>
<evidence type="ECO:0000313" key="7">
    <source>
        <dbReference type="EMBL" id="KAK8009242.1"/>
    </source>
</evidence>
<evidence type="ECO:0000313" key="8">
    <source>
        <dbReference type="Proteomes" id="UP001396898"/>
    </source>
</evidence>
<keyword evidence="3" id="KW-0378">Hydrolase</keyword>
<dbReference type="PANTHER" id="PTHR42904:SF1">
    <property type="entry name" value="NUCLEOSIDE DIPHOSPHATE-LINKED MOIETY X MOTIF 17"/>
    <property type="match status" value="1"/>
</dbReference>
<dbReference type="InterPro" id="IPR000086">
    <property type="entry name" value="NUDIX_hydrolase_dom"/>
</dbReference>
<dbReference type="Proteomes" id="UP001396898">
    <property type="component" value="Unassembled WGS sequence"/>
</dbReference>
<dbReference type="EMBL" id="JAQQWI010000016">
    <property type="protein sequence ID" value="KAK8009242.1"/>
    <property type="molecule type" value="Genomic_DNA"/>
</dbReference>
<dbReference type="CDD" id="cd02883">
    <property type="entry name" value="NUDIX_Hydrolase"/>
    <property type="match status" value="1"/>
</dbReference>
<dbReference type="InterPro" id="IPR015797">
    <property type="entry name" value="NUDIX_hydrolase-like_dom_sf"/>
</dbReference>
<organism evidence="7 8">
    <name type="scientific">Apiospora marii</name>
    <dbReference type="NCBI Taxonomy" id="335849"/>
    <lineage>
        <taxon>Eukaryota</taxon>
        <taxon>Fungi</taxon>
        <taxon>Dikarya</taxon>
        <taxon>Ascomycota</taxon>
        <taxon>Pezizomycotina</taxon>
        <taxon>Sordariomycetes</taxon>
        <taxon>Xylariomycetidae</taxon>
        <taxon>Amphisphaeriales</taxon>
        <taxon>Apiosporaceae</taxon>
        <taxon>Apiospora</taxon>
    </lineage>
</organism>
<feature type="region of interest" description="Disordered" evidence="5">
    <location>
        <begin position="252"/>
        <end position="277"/>
    </location>
</feature>
<feature type="compositionally biased region" description="Acidic residues" evidence="5">
    <location>
        <begin position="252"/>
        <end position="267"/>
    </location>
</feature>
<sequence length="329" mass="36419">MPHNTSNNTPLPVIPEHLRSYLITPAAYIEQHKSENVAHLVVGTVVVGNHSSSGSKRHTRSSSTSSPIRGESDQASSLPLSPPLSTSSWSTAPLAQDRVFSPPPYSPTSSLSSSPPSPSECPPSSLKGIIGEKRQSEATTVFVKDHNKPSISQSPTHRHQPTCQGQEKSRQILLVQRSRHDYGGLCWEIPGGSCDPHDTSILDAAARELFEESGLRARRFVAVVDQQRHEWVDRGEVWRKLTFIVEAEADGDDDVEFSGEERDEVEESNGRRSPPLRVRLDPEEHEDFVWASREDLVAGGVGERTFTWIQDEQRQVILRAFDIVEGHGS</sequence>